<sequence length="183" mass="20037">SSAARRLQLLLLLSTGTLSIDPSPATKRPCPSGYISWYQNCYKLVEEAASWEAAQAACRQQDRGDLVSVDSSYEQAFLSGVVLQGKHEAWMGLRRQGDGSYKWSDGWPVFFTQWGPGEPSNLQDEGCVSMHAAFPFHGTWNDTDCAVAKSYICKISYGTAPSVPGFDDPPRLTGLVLLTTSCF</sequence>
<dbReference type="InParanoid" id="A0A672FKV4"/>
<keyword evidence="1" id="KW-1015">Disulfide bond</keyword>
<dbReference type="AlphaFoldDB" id="A0A672FKV4"/>
<dbReference type="InterPro" id="IPR016186">
    <property type="entry name" value="C-type_lectin-like/link_sf"/>
</dbReference>
<proteinExistence type="predicted"/>
<evidence type="ECO:0000313" key="5">
    <source>
        <dbReference type="Proteomes" id="UP000472267"/>
    </source>
</evidence>
<dbReference type="Ensembl" id="ENSSFAT00005007971.1">
    <property type="protein sequence ID" value="ENSSFAP00005007581.1"/>
    <property type="gene ID" value="ENSSFAG00005004492.1"/>
</dbReference>
<evidence type="ECO:0000256" key="1">
    <source>
        <dbReference type="ARBA" id="ARBA00023157"/>
    </source>
</evidence>
<evidence type="ECO:0000259" key="3">
    <source>
        <dbReference type="PROSITE" id="PS50041"/>
    </source>
</evidence>
<dbReference type="PROSITE" id="PS00615">
    <property type="entry name" value="C_TYPE_LECTIN_1"/>
    <property type="match status" value="1"/>
</dbReference>
<feature type="domain" description="C-type lectin" evidence="3">
    <location>
        <begin position="37"/>
        <end position="154"/>
    </location>
</feature>
<name>A0A672FKV4_SALFA</name>
<reference evidence="4" key="1">
    <citation type="submission" date="2025-08" db="UniProtKB">
        <authorList>
            <consortium name="Ensembl"/>
        </authorList>
    </citation>
    <scope>IDENTIFICATION</scope>
</reference>
<dbReference type="Pfam" id="PF00059">
    <property type="entry name" value="Lectin_C"/>
    <property type="match status" value="1"/>
</dbReference>
<dbReference type="SMART" id="SM00034">
    <property type="entry name" value="CLECT"/>
    <property type="match status" value="1"/>
</dbReference>
<feature type="signal peptide" evidence="2">
    <location>
        <begin position="1"/>
        <end position="19"/>
    </location>
</feature>
<keyword evidence="2" id="KW-0732">Signal</keyword>
<organism evidence="4 5">
    <name type="scientific">Salarias fasciatus</name>
    <name type="common">Jewelled blenny</name>
    <name type="synonym">Blennius fasciatus</name>
    <dbReference type="NCBI Taxonomy" id="181472"/>
    <lineage>
        <taxon>Eukaryota</taxon>
        <taxon>Metazoa</taxon>
        <taxon>Chordata</taxon>
        <taxon>Craniata</taxon>
        <taxon>Vertebrata</taxon>
        <taxon>Euteleostomi</taxon>
        <taxon>Actinopterygii</taxon>
        <taxon>Neopterygii</taxon>
        <taxon>Teleostei</taxon>
        <taxon>Neoteleostei</taxon>
        <taxon>Acanthomorphata</taxon>
        <taxon>Ovalentaria</taxon>
        <taxon>Blenniimorphae</taxon>
        <taxon>Blenniiformes</taxon>
        <taxon>Blennioidei</taxon>
        <taxon>Blenniidae</taxon>
        <taxon>Salariinae</taxon>
        <taxon>Salarias</taxon>
    </lineage>
</organism>
<feature type="chain" id="PRO_5025429780" description="C-type lectin domain-containing protein" evidence="2">
    <location>
        <begin position="20"/>
        <end position="183"/>
    </location>
</feature>
<evidence type="ECO:0000313" key="4">
    <source>
        <dbReference type="Ensembl" id="ENSSFAP00005007581.1"/>
    </source>
</evidence>
<dbReference type="InterPro" id="IPR050111">
    <property type="entry name" value="C-type_lectin/snaclec_domain"/>
</dbReference>
<dbReference type="Proteomes" id="UP000472267">
    <property type="component" value="Unassembled WGS sequence"/>
</dbReference>
<dbReference type="InterPro" id="IPR001304">
    <property type="entry name" value="C-type_lectin-like"/>
</dbReference>
<reference evidence="4" key="2">
    <citation type="submission" date="2025-09" db="UniProtKB">
        <authorList>
            <consortium name="Ensembl"/>
        </authorList>
    </citation>
    <scope>IDENTIFICATION</scope>
</reference>
<dbReference type="CDD" id="cd00037">
    <property type="entry name" value="CLECT"/>
    <property type="match status" value="1"/>
</dbReference>
<protein>
    <recommendedName>
        <fullName evidence="3">C-type lectin domain-containing protein</fullName>
    </recommendedName>
</protein>
<dbReference type="InterPro" id="IPR016187">
    <property type="entry name" value="CTDL_fold"/>
</dbReference>
<dbReference type="Gene3D" id="3.10.100.10">
    <property type="entry name" value="Mannose-Binding Protein A, subunit A"/>
    <property type="match status" value="1"/>
</dbReference>
<dbReference type="PRINTS" id="PR01504">
    <property type="entry name" value="PNCREATITSAP"/>
</dbReference>
<dbReference type="InterPro" id="IPR018378">
    <property type="entry name" value="C-type_lectin_CS"/>
</dbReference>
<dbReference type="PANTHER" id="PTHR22803">
    <property type="entry name" value="MANNOSE, PHOSPHOLIPASE, LECTIN RECEPTOR RELATED"/>
    <property type="match status" value="1"/>
</dbReference>
<dbReference type="PROSITE" id="PS50041">
    <property type="entry name" value="C_TYPE_LECTIN_2"/>
    <property type="match status" value="1"/>
</dbReference>
<dbReference type="SUPFAM" id="SSF56436">
    <property type="entry name" value="C-type lectin-like"/>
    <property type="match status" value="1"/>
</dbReference>
<accession>A0A672FKV4</accession>
<dbReference type="OMA" id="GEWNTEL"/>
<evidence type="ECO:0000256" key="2">
    <source>
        <dbReference type="SAM" id="SignalP"/>
    </source>
</evidence>
<keyword evidence="5" id="KW-1185">Reference proteome</keyword>